<dbReference type="PANTHER" id="PTHR43807">
    <property type="entry name" value="FI04487P"/>
    <property type="match status" value="1"/>
</dbReference>
<gene>
    <name evidence="6" type="ORF">LX69_00781</name>
</gene>
<dbReference type="CDD" id="cd00609">
    <property type="entry name" value="AAT_like"/>
    <property type="match status" value="1"/>
</dbReference>
<keyword evidence="4" id="KW-0663">Pyridoxal phosphate</keyword>
<dbReference type="SUPFAM" id="SSF53383">
    <property type="entry name" value="PLP-dependent transferases"/>
    <property type="match status" value="1"/>
</dbReference>
<dbReference type="InterPro" id="IPR004839">
    <property type="entry name" value="Aminotransferase_I/II_large"/>
</dbReference>
<reference evidence="6 7" key="1">
    <citation type="submission" date="2018-06" db="EMBL/GenBank/DDBJ databases">
        <title>Genomic Encyclopedia of Archaeal and Bacterial Type Strains, Phase II (KMG-II): from individual species to whole genera.</title>
        <authorList>
            <person name="Goeker M."/>
        </authorList>
    </citation>
    <scope>NUCLEOTIDE SEQUENCE [LARGE SCALE GENOMIC DNA]</scope>
    <source>
        <strain evidence="6 7">DSM 6779</strain>
    </source>
</reference>
<evidence type="ECO:0000259" key="5">
    <source>
        <dbReference type="Pfam" id="PF00155"/>
    </source>
</evidence>
<dbReference type="RefSeq" id="WP_111444493.1">
    <property type="nucleotide sequence ID" value="NZ_QKZK01000004.1"/>
</dbReference>
<proteinExistence type="predicted"/>
<evidence type="ECO:0000256" key="2">
    <source>
        <dbReference type="ARBA" id="ARBA00022576"/>
    </source>
</evidence>
<keyword evidence="3 6" id="KW-0808">Transferase</keyword>
<keyword evidence="7" id="KW-1185">Reference proteome</keyword>
<dbReference type="InterPro" id="IPR015424">
    <property type="entry name" value="PyrdxlP-dep_Trfase"/>
</dbReference>
<evidence type="ECO:0000256" key="4">
    <source>
        <dbReference type="ARBA" id="ARBA00022898"/>
    </source>
</evidence>
<evidence type="ECO:0000313" key="6">
    <source>
        <dbReference type="EMBL" id="PZX19513.1"/>
    </source>
</evidence>
<evidence type="ECO:0000256" key="1">
    <source>
        <dbReference type="ARBA" id="ARBA00001933"/>
    </source>
</evidence>
<dbReference type="InterPro" id="IPR051326">
    <property type="entry name" value="Kynurenine-oxoglutarate_AT"/>
</dbReference>
<dbReference type="PANTHER" id="PTHR43807:SF20">
    <property type="entry name" value="FI04487P"/>
    <property type="match status" value="1"/>
</dbReference>
<dbReference type="Gene3D" id="3.40.640.10">
    <property type="entry name" value="Type I PLP-dependent aspartate aminotransferase-like (Major domain)"/>
    <property type="match status" value="1"/>
</dbReference>
<dbReference type="GO" id="GO:0005737">
    <property type="term" value="C:cytoplasm"/>
    <property type="evidence" value="ECO:0007669"/>
    <property type="project" value="TreeGrafter"/>
</dbReference>
<dbReference type="InterPro" id="IPR015421">
    <property type="entry name" value="PyrdxlP-dep_Trfase_major"/>
</dbReference>
<dbReference type="OrthoDB" id="9802328at2"/>
<accession>A0A2W7NJ98</accession>
<evidence type="ECO:0000313" key="7">
    <source>
        <dbReference type="Proteomes" id="UP000249239"/>
    </source>
</evidence>
<dbReference type="AlphaFoldDB" id="A0A2W7NJ98"/>
<comment type="caution">
    <text evidence="6">The sequence shown here is derived from an EMBL/GenBank/DDBJ whole genome shotgun (WGS) entry which is preliminary data.</text>
</comment>
<dbReference type="GO" id="GO:0016212">
    <property type="term" value="F:kynurenine-oxoglutarate transaminase activity"/>
    <property type="evidence" value="ECO:0007669"/>
    <property type="project" value="TreeGrafter"/>
</dbReference>
<organism evidence="6 7">
    <name type="scientific">Breznakibacter xylanolyticus</name>
    <dbReference type="NCBI Taxonomy" id="990"/>
    <lineage>
        <taxon>Bacteria</taxon>
        <taxon>Pseudomonadati</taxon>
        <taxon>Bacteroidota</taxon>
        <taxon>Bacteroidia</taxon>
        <taxon>Marinilabiliales</taxon>
        <taxon>Marinilabiliaceae</taxon>
        <taxon>Breznakibacter</taxon>
    </lineage>
</organism>
<dbReference type="Proteomes" id="UP000249239">
    <property type="component" value="Unassembled WGS sequence"/>
</dbReference>
<dbReference type="InterPro" id="IPR015422">
    <property type="entry name" value="PyrdxlP-dep_Trfase_small"/>
</dbReference>
<evidence type="ECO:0000256" key="3">
    <source>
        <dbReference type="ARBA" id="ARBA00022679"/>
    </source>
</evidence>
<keyword evidence="2 6" id="KW-0032">Aminotransferase</keyword>
<dbReference type="Pfam" id="PF00155">
    <property type="entry name" value="Aminotran_1_2"/>
    <property type="match status" value="1"/>
</dbReference>
<dbReference type="GO" id="GO:0030170">
    <property type="term" value="F:pyridoxal phosphate binding"/>
    <property type="evidence" value="ECO:0007669"/>
    <property type="project" value="InterPro"/>
</dbReference>
<dbReference type="Gene3D" id="3.90.1150.10">
    <property type="entry name" value="Aspartate Aminotransferase, domain 1"/>
    <property type="match status" value="1"/>
</dbReference>
<name>A0A2W7NJ98_9BACT</name>
<feature type="domain" description="Aminotransferase class I/classII large" evidence="5">
    <location>
        <begin position="31"/>
        <end position="375"/>
    </location>
</feature>
<dbReference type="EMBL" id="QKZK01000004">
    <property type="protein sequence ID" value="PZX19513.1"/>
    <property type="molecule type" value="Genomic_DNA"/>
</dbReference>
<comment type="cofactor">
    <cofactor evidence="1">
        <name>pyridoxal 5'-phosphate</name>
        <dbReference type="ChEBI" id="CHEBI:597326"/>
    </cofactor>
</comment>
<sequence length="379" mass="42437">MISSKISNYDPSFYDAIMAMAEQHGAINLAGHYPSLPVPDDIDQMIRRHWLDESHITGEPFGNLSLREKIAEGTALRTGHQYAPQTEITICGSREQAMYATISAIVREGDQVIVFEPTAGNYGAVVELNAGQPTTIRLSEPDFAIDWENVHKAISTKTRMIIIASPHNPTGRVLGELDIIRLQKLISGTKIVVLCDESMAHTVFDGQPHQSLSMFPKLADQSVVVRSFGEVYQAQGWQMGYCMAPSDIMKEIRRVFAMMGGSTHPVLQNALLHYMETPAYNPGTSNLFHHKNTLFTKHLEGSRFKRLPCSGTWFQMLDYSAIADIPDREFAVQLIKDHGVAASPLSLYLHEKSKSRMLRFNLAQSDDYLIEAAKRLMRI</sequence>
<protein>
    <submittedName>
        <fullName evidence="6">Methionine aminotransferase</fullName>
    </submittedName>
</protein>